<dbReference type="Pfam" id="PF13466">
    <property type="entry name" value="STAS_2"/>
    <property type="match status" value="1"/>
</dbReference>
<dbReference type="InterPro" id="IPR058548">
    <property type="entry name" value="MlaB-like_STAS"/>
</dbReference>
<organism evidence="2 3">
    <name type="scientific">Streptomyces rimosus subsp. rimosus</name>
    <dbReference type="NCBI Taxonomy" id="132474"/>
    <lineage>
        <taxon>Bacteria</taxon>
        <taxon>Bacillati</taxon>
        <taxon>Actinomycetota</taxon>
        <taxon>Actinomycetes</taxon>
        <taxon>Kitasatosporales</taxon>
        <taxon>Streptomycetaceae</taxon>
        <taxon>Streptomyces</taxon>
    </lineage>
</organism>
<evidence type="ECO:0000313" key="2">
    <source>
        <dbReference type="EMBL" id="UNZ08158.1"/>
    </source>
</evidence>
<dbReference type="PROSITE" id="PS50801">
    <property type="entry name" value="STAS"/>
    <property type="match status" value="1"/>
</dbReference>
<dbReference type="RefSeq" id="WP_003979466.1">
    <property type="nucleotide sequence ID" value="NZ_JOBT01000028.1"/>
</dbReference>
<dbReference type="SUPFAM" id="SSF52091">
    <property type="entry name" value="SpoIIaa-like"/>
    <property type="match status" value="1"/>
</dbReference>
<sequence>MLRPAQYHLLYLPDGSWETVSCLASVIRCRATAPTVLLDVSPVERLTFNSLTVLVRKAMHLRSVGGELLLTGPGPTLRKMVDRTGTGSLLPLFTDNTAALRALAEDGRTWCRVDLSAVPDTFFTAPPLQ</sequence>
<accession>A0ABY3ZDF6</accession>
<dbReference type="EMBL" id="CP094298">
    <property type="protein sequence ID" value="UNZ08158.1"/>
    <property type="molecule type" value="Genomic_DNA"/>
</dbReference>
<dbReference type="InterPro" id="IPR002645">
    <property type="entry name" value="STAS_dom"/>
</dbReference>
<keyword evidence="3" id="KW-1185">Reference proteome</keyword>
<evidence type="ECO:0000259" key="1">
    <source>
        <dbReference type="PROSITE" id="PS50801"/>
    </source>
</evidence>
<feature type="domain" description="STAS" evidence="1">
    <location>
        <begin position="36"/>
        <end position="103"/>
    </location>
</feature>
<dbReference type="Proteomes" id="UP000829494">
    <property type="component" value="Chromosome"/>
</dbReference>
<protein>
    <recommendedName>
        <fullName evidence="1">STAS domain-containing protein</fullName>
    </recommendedName>
</protein>
<gene>
    <name evidence="2" type="ORF">SRIMR7_38985</name>
</gene>
<proteinExistence type="predicted"/>
<name>A0ABY3ZDF6_STRRM</name>
<dbReference type="Gene3D" id="3.30.750.24">
    <property type="entry name" value="STAS domain"/>
    <property type="match status" value="1"/>
</dbReference>
<evidence type="ECO:0000313" key="3">
    <source>
        <dbReference type="Proteomes" id="UP000829494"/>
    </source>
</evidence>
<reference evidence="2 3" key="1">
    <citation type="submission" date="2022-03" db="EMBL/GenBank/DDBJ databases">
        <title>Complete genome of Streptomyces rimosus ssp. rimosus R7 (=ATCC 10970).</title>
        <authorList>
            <person name="Beganovic S."/>
            <person name="Ruckert C."/>
            <person name="Busche T."/>
            <person name="Kalinowski J."/>
            <person name="Wittmann C."/>
        </authorList>
    </citation>
    <scope>NUCLEOTIDE SEQUENCE [LARGE SCALE GENOMIC DNA]</scope>
    <source>
        <strain evidence="2 3">R7</strain>
    </source>
</reference>
<dbReference type="InterPro" id="IPR036513">
    <property type="entry name" value="STAS_dom_sf"/>
</dbReference>